<proteinExistence type="predicted"/>
<dbReference type="EMBL" id="CM016560">
    <property type="protein sequence ID" value="TKV93305.1"/>
    <property type="molecule type" value="Genomic_DNA"/>
</dbReference>
<sequence length="52" mass="5766">MLVRCVFVIRNWSWIIWVLCVALGFCRNVSLFASPAASECKSRAVSGSCLNT</sequence>
<accession>A0A4V6Y7Q5</accession>
<dbReference type="AlphaFoldDB" id="A0A4V6Y7Q5"/>
<gene>
    <name evidence="1" type="ORF">SEVIR_9G217433v2</name>
</gene>
<protein>
    <submittedName>
        <fullName evidence="1">Uncharacterized protein</fullName>
    </submittedName>
</protein>
<evidence type="ECO:0000313" key="2">
    <source>
        <dbReference type="Proteomes" id="UP000298652"/>
    </source>
</evidence>
<name>A0A4V6Y7Q5_SETVI</name>
<organism evidence="1 2">
    <name type="scientific">Setaria viridis</name>
    <name type="common">Green bristlegrass</name>
    <name type="synonym">Setaria italica subsp. viridis</name>
    <dbReference type="NCBI Taxonomy" id="4556"/>
    <lineage>
        <taxon>Eukaryota</taxon>
        <taxon>Viridiplantae</taxon>
        <taxon>Streptophyta</taxon>
        <taxon>Embryophyta</taxon>
        <taxon>Tracheophyta</taxon>
        <taxon>Spermatophyta</taxon>
        <taxon>Magnoliopsida</taxon>
        <taxon>Liliopsida</taxon>
        <taxon>Poales</taxon>
        <taxon>Poaceae</taxon>
        <taxon>PACMAD clade</taxon>
        <taxon>Panicoideae</taxon>
        <taxon>Panicodae</taxon>
        <taxon>Paniceae</taxon>
        <taxon>Cenchrinae</taxon>
        <taxon>Setaria</taxon>
    </lineage>
</organism>
<dbReference type="Proteomes" id="UP000298652">
    <property type="component" value="Chromosome 9"/>
</dbReference>
<keyword evidence="2" id="KW-1185">Reference proteome</keyword>
<evidence type="ECO:0000313" key="1">
    <source>
        <dbReference type="EMBL" id="TKV93305.1"/>
    </source>
</evidence>
<dbReference type="Gramene" id="TKV93305">
    <property type="protein sequence ID" value="TKV93305"/>
    <property type="gene ID" value="SEVIR_9G217433v2"/>
</dbReference>
<reference evidence="1" key="1">
    <citation type="submission" date="2019-03" db="EMBL/GenBank/DDBJ databases">
        <title>WGS assembly of Setaria viridis.</title>
        <authorList>
            <person name="Huang P."/>
            <person name="Jenkins J."/>
            <person name="Grimwood J."/>
            <person name="Barry K."/>
            <person name="Healey A."/>
            <person name="Mamidi S."/>
            <person name="Sreedasyam A."/>
            <person name="Shu S."/>
            <person name="Feldman M."/>
            <person name="Wu J."/>
            <person name="Yu Y."/>
            <person name="Chen C."/>
            <person name="Johnson J."/>
            <person name="Rokhsar D."/>
            <person name="Baxter I."/>
            <person name="Schmutz J."/>
            <person name="Brutnell T."/>
            <person name="Kellogg E."/>
        </authorList>
    </citation>
    <scope>NUCLEOTIDE SEQUENCE [LARGE SCALE GENOMIC DNA]</scope>
</reference>